<evidence type="ECO:0008006" key="8">
    <source>
        <dbReference type="Google" id="ProtNLM"/>
    </source>
</evidence>
<organism evidence="6 7">
    <name type="scientific">candidate division WOR-1 bacterium DG_54_3</name>
    <dbReference type="NCBI Taxonomy" id="1703775"/>
    <lineage>
        <taxon>Bacteria</taxon>
        <taxon>Bacillati</taxon>
        <taxon>Saganbacteria</taxon>
    </lineage>
</organism>
<keyword evidence="3 5" id="KW-1133">Transmembrane helix</keyword>
<reference evidence="6 7" key="1">
    <citation type="journal article" date="2015" name="Microbiome">
        <title>Genomic resolution of linkages in carbon, nitrogen, and sulfur cycling among widespread estuary sediment bacteria.</title>
        <authorList>
            <person name="Baker B.J."/>
            <person name="Lazar C.S."/>
            <person name="Teske A.P."/>
            <person name="Dick G.J."/>
        </authorList>
    </citation>
    <scope>NUCLEOTIDE SEQUENCE [LARGE SCALE GENOMIC DNA]</scope>
    <source>
        <strain evidence="6">DG_54_3</strain>
    </source>
</reference>
<comment type="subcellular location">
    <subcellularLocation>
        <location evidence="1">Membrane</location>
        <topology evidence="1">Multi-pass membrane protein</topology>
    </subcellularLocation>
</comment>
<dbReference type="InterPro" id="IPR000537">
    <property type="entry name" value="UbiA_prenyltransferase"/>
</dbReference>
<evidence type="ECO:0000256" key="2">
    <source>
        <dbReference type="ARBA" id="ARBA00022692"/>
    </source>
</evidence>
<dbReference type="Proteomes" id="UP000051861">
    <property type="component" value="Unassembled WGS sequence"/>
</dbReference>
<sequence length="331" mass="37406">MKMATESIQPAKMLSLAFWKALWTTMRPYLIFVSGASGLVGMAFIENPRTERIWMAFFPLFFSYGLGQALTDCFQTDTDAISSPYRPMIKGVLSKRQVLSVSLIGLILGILILTYLNPWIFGVGILAVLGLLSYSTFKRTWWGGPFWNSWIVALLPIIGRAVEKDFLIREIASIKNPQSRSFLFAVLAIFFAYGNFVVMGYLKDIYADRRTRYQTFPVVFGWRATAFYSDILAFLAALFSGLALFSTGQLSVLGISVFAVAFSVNFYAQVKIHRTRDESEAFGPIVNVVRTLILYCAAIIVSQKGEWLAFMVVFYLLFEIALKYRPEKTQV</sequence>
<feature type="transmembrane region" description="Helical" evidence="5">
    <location>
        <begin position="282"/>
        <end position="301"/>
    </location>
</feature>
<keyword evidence="2 5" id="KW-0812">Transmembrane</keyword>
<evidence type="ECO:0000256" key="1">
    <source>
        <dbReference type="ARBA" id="ARBA00004141"/>
    </source>
</evidence>
<dbReference type="GO" id="GO:0016765">
    <property type="term" value="F:transferase activity, transferring alkyl or aryl (other than methyl) groups"/>
    <property type="evidence" value="ECO:0007669"/>
    <property type="project" value="InterPro"/>
</dbReference>
<evidence type="ECO:0000256" key="4">
    <source>
        <dbReference type="ARBA" id="ARBA00023136"/>
    </source>
</evidence>
<dbReference type="InterPro" id="IPR044878">
    <property type="entry name" value="UbiA_sf"/>
</dbReference>
<feature type="transmembrane region" description="Helical" evidence="5">
    <location>
        <begin position="222"/>
        <end position="244"/>
    </location>
</feature>
<feature type="transmembrane region" description="Helical" evidence="5">
    <location>
        <begin position="26"/>
        <end position="45"/>
    </location>
</feature>
<feature type="transmembrane region" description="Helical" evidence="5">
    <location>
        <begin position="96"/>
        <end position="113"/>
    </location>
</feature>
<dbReference type="EMBL" id="LIZX01000009">
    <property type="protein sequence ID" value="KPJ70034.1"/>
    <property type="molecule type" value="Genomic_DNA"/>
</dbReference>
<keyword evidence="4 5" id="KW-0472">Membrane</keyword>
<name>A0A0S7Y5K2_UNCSA</name>
<dbReference type="Gene3D" id="1.10.357.140">
    <property type="entry name" value="UbiA prenyltransferase"/>
    <property type="match status" value="1"/>
</dbReference>
<accession>A0A0S7Y5K2</accession>
<proteinExistence type="predicted"/>
<feature type="transmembrane region" description="Helical" evidence="5">
    <location>
        <begin position="144"/>
        <end position="162"/>
    </location>
</feature>
<dbReference type="GO" id="GO:0016020">
    <property type="term" value="C:membrane"/>
    <property type="evidence" value="ECO:0007669"/>
    <property type="project" value="UniProtKB-SubCell"/>
</dbReference>
<dbReference type="AlphaFoldDB" id="A0A0S7Y5K2"/>
<feature type="transmembrane region" description="Helical" evidence="5">
    <location>
        <begin position="119"/>
        <end position="137"/>
    </location>
</feature>
<dbReference type="InterPro" id="IPR050475">
    <property type="entry name" value="Prenyltransferase_related"/>
</dbReference>
<evidence type="ECO:0000313" key="7">
    <source>
        <dbReference type="Proteomes" id="UP000051861"/>
    </source>
</evidence>
<evidence type="ECO:0000313" key="6">
    <source>
        <dbReference type="EMBL" id="KPJ70034.1"/>
    </source>
</evidence>
<evidence type="ECO:0000256" key="5">
    <source>
        <dbReference type="SAM" id="Phobius"/>
    </source>
</evidence>
<dbReference type="Pfam" id="PF01040">
    <property type="entry name" value="UbiA"/>
    <property type="match status" value="1"/>
</dbReference>
<feature type="transmembrane region" description="Helical" evidence="5">
    <location>
        <begin position="182"/>
        <end position="202"/>
    </location>
</feature>
<evidence type="ECO:0000256" key="3">
    <source>
        <dbReference type="ARBA" id="ARBA00022989"/>
    </source>
</evidence>
<comment type="caution">
    <text evidence="6">The sequence shown here is derived from an EMBL/GenBank/DDBJ whole genome shotgun (WGS) entry which is preliminary data.</text>
</comment>
<protein>
    <recommendedName>
        <fullName evidence="8">Ubiquinone biosynthesis protein UbiA</fullName>
    </recommendedName>
</protein>
<dbReference type="CDD" id="cd13956">
    <property type="entry name" value="PT_UbiA"/>
    <property type="match status" value="1"/>
</dbReference>
<gene>
    <name evidence="6" type="ORF">AMJ44_00950</name>
</gene>
<dbReference type="PANTHER" id="PTHR42723">
    <property type="entry name" value="CHLOROPHYLL SYNTHASE"/>
    <property type="match status" value="1"/>
</dbReference>
<dbReference type="PANTHER" id="PTHR42723:SF1">
    <property type="entry name" value="CHLOROPHYLL SYNTHASE, CHLOROPLASTIC"/>
    <property type="match status" value="1"/>
</dbReference>
<feature type="transmembrane region" description="Helical" evidence="5">
    <location>
        <begin position="307"/>
        <end position="324"/>
    </location>
</feature>
<feature type="transmembrane region" description="Helical" evidence="5">
    <location>
        <begin position="250"/>
        <end position="270"/>
    </location>
</feature>